<organism evidence="2 3">
    <name type="scientific">Yersinia entomophaga</name>
    <dbReference type="NCBI Taxonomy" id="935293"/>
    <lineage>
        <taxon>Bacteria</taxon>
        <taxon>Pseudomonadati</taxon>
        <taxon>Pseudomonadota</taxon>
        <taxon>Gammaproteobacteria</taxon>
        <taxon>Enterobacterales</taxon>
        <taxon>Yersiniaceae</taxon>
        <taxon>Yersinia</taxon>
    </lineage>
</organism>
<feature type="region of interest" description="Disordered" evidence="1">
    <location>
        <begin position="241"/>
        <end position="306"/>
    </location>
</feature>
<evidence type="ECO:0000313" key="2">
    <source>
        <dbReference type="EMBL" id="ANI29259.1"/>
    </source>
</evidence>
<feature type="compositionally biased region" description="Low complexity" evidence="1">
    <location>
        <begin position="265"/>
        <end position="286"/>
    </location>
</feature>
<evidence type="ECO:0000256" key="1">
    <source>
        <dbReference type="SAM" id="MobiDB-lite"/>
    </source>
</evidence>
<proteinExistence type="predicted"/>
<keyword evidence="3" id="KW-1185">Reference proteome</keyword>
<protein>
    <submittedName>
        <fullName evidence="2">SrfA</fullName>
    </submittedName>
</protein>
<accession>A0ABM6BII4</accession>
<evidence type="ECO:0000313" key="3">
    <source>
        <dbReference type="Proteomes" id="UP000266744"/>
    </source>
</evidence>
<name>A0ABM6BII4_YERET</name>
<reference evidence="2 3" key="1">
    <citation type="journal article" date="2016" name="Toxins">
        <title>The Draft Genome Sequence of the Yersinia entomophaga Entomopathogenic Type Strain MH96T.</title>
        <authorList>
            <person name="Hurst M.R."/>
            <person name="Beattie A."/>
            <person name="Altermann E."/>
            <person name="Moraga R.M."/>
            <person name="Harper L.A."/>
            <person name="Calder J."/>
            <person name="Laugraud A."/>
        </authorList>
    </citation>
    <scope>NUCLEOTIDE SEQUENCE [LARGE SCALE GENOMIC DNA]</scope>
    <source>
        <strain evidence="2 3">MH96</strain>
    </source>
</reference>
<dbReference type="NCBIfam" id="NF040486">
    <property type="entry name" value="SrfA_fam"/>
    <property type="match status" value="1"/>
</dbReference>
<dbReference type="InterPro" id="IPR047774">
    <property type="entry name" value="SrfA-like"/>
</dbReference>
<sequence length="464" mass="49638">MAKSFLRSGNLDDMLALGENGQPVYASALQLREALRLRKQQHIADCLAIPQPNEDGDRMDWYSPISGKVTSWIAASHSQRTSAIKQLEMCQATVAAISQRAQQAEKTGHKLFGALLAKAFQFPDQNHVYLVDDKPVITFWGFVNLDKKSRSDALDCLRATVHEPAVEMMPAAAPVSPKTASAATIPPTIPEPVIAPPPPPVAENQPVPPNRWRRLRLWLLLPAAAVIAVLALQLSATKPAPVAKPAVSPTVTKPATKPVEHPASKHPASAAKPAPIVAAAQPAADKPAAEVEKPAPTKTSEARLPNPLPVTHATVIAPVVPEPPVAAAVETVAVPIPKDALVLPADAVKIGSTKFLNGRWRVFVDIKDPLTGKPPVLKYQINDGKGTARITYGDNISCRVNVNAGLMQSGNLVINSRTKARCSDGSRYQVPELVCKQGLTGPAECTGRYDAETLLPMTMKRESK</sequence>
<dbReference type="RefSeq" id="WP_064513775.1">
    <property type="nucleotide sequence ID" value="NZ_CBCSBH010000037.1"/>
</dbReference>
<feature type="compositionally biased region" description="Low complexity" evidence="1">
    <location>
        <begin position="241"/>
        <end position="252"/>
    </location>
</feature>
<dbReference type="EMBL" id="CP010029">
    <property type="protein sequence ID" value="ANI29259.1"/>
    <property type="molecule type" value="Genomic_DNA"/>
</dbReference>
<gene>
    <name evidence="2" type="ORF">PL78_05315</name>
</gene>
<dbReference type="Proteomes" id="UP000266744">
    <property type="component" value="Chromosome"/>
</dbReference>